<dbReference type="EMBL" id="LANI01000018">
    <property type="protein sequence ID" value="KKJ76537.1"/>
    <property type="molecule type" value="Genomic_DNA"/>
</dbReference>
<dbReference type="OrthoDB" id="9801098at2"/>
<dbReference type="Gene3D" id="3.40.50.450">
    <property type="match status" value="1"/>
</dbReference>
<evidence type="ECO:0000256" key="2">
    <source>
        <dbReference type="ARBA" id="ARBA00006763"/>
    </source>
</evidence>
<dbReference type="AlphaFoldDB" id="A0A0M2R3S9"/>
<dbReference type="PANTHER" id="PTHR31223">
    <property type="entry name" value="LOG FAMILY PROTEIN YJL055W"/>
    <property type="match status" value="1"/>
</dbReference>
<protein>
    <recommendedName>
        <fullName evidence="3">Cytokinin riboside 5'-monophosphate phosphoribohydrolase</fullName>
        <ecNumber evidence="3">3.2.2.n1</ecNumber>
    </recommendedName>
</protein>
<reference evidence="4 5" key="1">
    <citation type="submission" date="2015-03" db="EMBL/GenBank/DDBJ databases">
        <title>Genome sequence of Kiloniella sp. P1-1, isolated from the gut microflora of Pacific white shrimp, Penaeus vannamei.</title>
        <authorList>
            <person name="Shao Z."/>
            <person name="Wang L."/>
            <person name="Li X."/>
        </authorList>
    </citation>
    <scope>NUCLEOTIDE SEQUENCE [LARGE SCALE GENOMIC DNA]</scope>
    <source>
        <strain evidence="4 5">P1-1</strain>
    </source>
</reference>
<dbReference type="GO" id="GO:0009691">
    <property type="term" value="P:cytokinin biosynthetic process"/>
    <property type="evidence" value="ECO:0007669"/>
    <property type="project" value="UniProtKB-UniRule"/>
</dbReference>
<dbReference type="STRING" id="1549748.WH95_12045"/>
<dbReference type="SUPFAM" id="SSF102405">
    <property type="entry name" value="MCP/YpsA-like"/>
    <property type="match status" value="1"/>
</dbReference>
<comment type="caution">
    <text evidence="4">The sequence shown here is derived from an EMBL/GenBank/DDBJ whole genome shotgun (WGS) entry which is preliminary data.</text>
</comment>
<dbReference type="Proteomes" id="UP000034491">
    <property type="component" value="Unassembled WGS sequence"/>
</dbReference>
<comment type="catalytic activity">
    <reaction evidence="1">
        <text>AMP + H2O = D-ribose 5-phosphate + adenine</text>
        <dbReference type="Rhea" id="RHEA:20129"/>
        <dbReference type="ChEBI" id="CHEBI:15377"/>
        <dbReference type="ChEBI" id="CHEBI:16708"/>
        <dbReference type="ChEBI" id="CHEBI:78346"/>
        <dbReference type="ChEBI" id="CHEBI:456215"/>
        <dbReference type="EC" id="3.2.2.4"/>
    </reaction>
</comment>
<keyword evidence="5" id="KW-1185">Reference proteome</keyword>
<dbReference type="Pfam" id="PF03641">
    <property type="entry name" value="Lysine_decarbox"/>
    <property type="match status" value="1"/>
</dbReference>
<evidence type="ECO:0000313" key="4">
    <source>
        <dbReference type="EMBL" id="KKJ76537.1"/>
    </source>
</evidence>
<dbReference type="PANTHER" id="PTHR31223:SF70">
    <property type="entry name" value="LOG FAMILY PROTEIN YJL055W"/>
    <property type="match status" value="1"/>
</dbReference>
<keyword evidence="3" id="KW-0203">Cytokinin biosynthesis</keyword>
<dbReference type="EC" id="3.2.2.n1" evidence="3"/>
<keyword evidence="3" id="KW-0378">Hydrolase</keyword>
<accession>A0A0M2R3S9</accession>
<dbReference type="RefSeq" id="WP_046507491.1">
    <property type="nucleotide sequence ID" value="NZ_LANI01000018.1"/>
</dbReference>
<evidence type="ECO:0000256" key="3">
    <source>
        <dbReference type="RuleBase" id="RU363015"/>
    </source>
</evidence>
<evidence type="ECO:0000313" key="5">
    <source>
        <dbReference type="Proteomes" id="UP000034491"/>
    </source>
</evidence>
<dbReference type="InterPro" id="IPR031100">
    <property type="entry name" value="LOG_fam"/>
</dbReference>
<evidence type="ECO:0000256" key="1">
    <source>
        <dbReference type="ARBA" id="ARBA00000274"/>
    </source>
</evidence>
<dbReference type="InterPro" id="IPR005269">
    <property type="entry name" value="LOG"/>
</dbReference>
<proteinExistence type="inferred from homology"/>
<gene>
    <name evidence="4" type="ORF">WH95_12045</name>
</gene>
<comment type="similarity">
    <text evidence="2 3">Belongs to the LOG family.</text>
</comment>
<dbReference type="GO" id="GO:0005829">
    <property type="term" value="C:cytosol"/>
    <property type="evidence" value="ECO:0007669"/>
    <property type="project" value="TreeGrafter"/>
</dbReference>
<dbReference type="GO" id="GO:0008714">
    <property type="term" value="F:AMP nucleosidase activity"/>
    <property type="evidence" value="ECO:0007669"/>
    <property type="project" value="UniProtKB-EC"/>
</dbReference>
<sequence length="194" mass="21587">MANIKSLCVYCGSSNMVSDKHLAKAHQLGRLAVENNIKIVYGGGRVGSMGRVADGALAHNGTVTGIIPQYLDKLEVAHKEVNELIVVDSMHTRKMTMFDQSDAFCILPGGLGTLDEFFEIATWKQLGMHDKPLIVVNLENFWDPLLNLINHQISAGYLRQDPDNIYSVVNSIEEIFTQLESMPRTSIETDIKRL</sequence>
<dbReference type="PATRIC" id="fig|1549748.8.peg.585"/>
<organism evidence="4 5">
    <name type="scientific">Kiloniella litopenaei</name>
    <dbReference type="NCBI Taxonomy" id="1549748"/>
    <lineage>
        <taxon>Bacteria</taxon>
        <taxon>Pseudomonadati</taxon>
        <taxon>Pseudomonadota</taxon>
        <taxon>Alphaproteobacteria</taxon>
        <taxon>Rhodospirillales</taxon>
        <taxon>Kiloniellaceae</taxon>
        <taxon>Kiloniella</taxon>
    </lineage>
</organism>
<dbReference type="NCBIfam" id="TIGR00730">
    <property type="entry name" value="Rossman fold protein, TIGR00730 family"/>
    <property type="match status" value="1"/>
</dbReference>
<name>A0A0M2R3S9_9PROT</name>